<feature type="region of interest" description="Disordered" evidence="2">
    <location>
        <begin position="407"/>
        <end position="427"/>
    </location>
</feature>
<protein>
    <submittedName>
        <fullName evidence="3">Alpha/beta hydrolase-fold protein</fullName>
    </submittedName>
</protein>
<dbReference type="InterPro" id="IPR029058">
    <property type="entry name" value="AB_hydrolase_fold"/>
</dbReference>
<dbReference type="RefSeq" id="WP_330957639.1">
    <property type="nucleotide sequence ID" value="NZ_JAZGJQ010000002.1"/>
</dbReference>
<proteinExistence type="predicted"/>
<reference evidence="3 4" key="1">
    <citation type="submission" date="2024-01" db="EMBL/GenBank/DDBJ databases">
        <title>Description of Olsenella sp. nov., isolated from pig feces.</title>
        <authorList>
            <person name="Chang Y.-H."/>
        </authorList>
    </citation>
    <scope>NUCLEOTIDE SEQUENCE [LARGE SCALE GENOMIC DNA]</scope>
    <source>
        <strain evidence="3 4">YH-ols2223</strain>
    </source>
</reference>
<evidence type="ECO:0000313" key="4">
    <source>
        <dbReference type="Proteomes" id="UP001332931"/>
    </source>
</evidence>
<organism evidence="3 4">
    <name type="scientific">Olsenella absiana</name>
    <dbReference type="NCBI Taxonomy" id="3115222"/>
    <lineage>
        <taxon>Bacteria</taxon>
        <taxon>Bacillati</taxon>
        <taxon>Actinomycetota</taxon>
        <taxon>Coriobacteriia</taxon>
        <taxon>Coriobacteriales</taxon>
        <taxon>Atopobiaceae</taxon>
        <taxon>Olsenella</taxon>
    </lineage>
</organism>
<comment type="caution">
    <text evidence="3">The sequence shown here is derived from an EMBL/GenBank/DDBJ whole genome shotgun (WGS) entry which is preliminary data.</text>
</comment>
<feature type="compositionally biased region" description="Basic and acidic residues" evidence="2">
    <location>
        <begin position="411"/>
        <end position="427"/>
    </location>
</feature>
<dbReference type="EMBL" id="JAZGJQ010000002">
    <property type="protein sequence ID" value="MEE6146872.1"/>
    <property type="molecule type" value="Genomic_DNA"/>
</dbReference>
<keyword evidence="1" id="KW-0175">Coiled coil</keyword>
<name>A0ABU7R8E5_9ACTN</name>
<feature type="coiled-coil region" evidence="1">
    <location>
        <begin position="256"/>
        <end position="304"/>
    </location>
</feature>
<keyword evidence="4" id="KW-1185">Reference proteome</keyword>
<dbReference type="SUPFAM" id="SSF53474">
    <property type="entry name" value="alpha/beta-Hydrolases"/>
    <property type="match status" value="1"/>
</dbReference>
<keyword evidence="3" id="KW-0378">Hydrolase</keyword>
<dbReference type="Gene3D" id="3.40.50.1820">
    <property type="entry name" value="alpha/beta hydrolase"/>
    <property type="match status" value="1"/>
</dbReference>
<dbReference type="Proteomes" id="UP001332931">
    <property type="component" value="Unassembled WGS sequence"/>
</dbReference>
<evidence type="ECO:0000313" key="3">
    <source>
        <dbReference type="EMBL" id="MEE6146872.1"/>
    </source>
</evidence>
<accession>A0ABU7R8E5</accession>
<evidence type="ECO:0000256" key="2">
    <source>
        <dbReference type="SAM" id="MobiDB-lite"/>
    </source>
</evidence>
<feature type="coiled-coil region" evidence="1">
    <location>
        <begin position="368"/>
        <end position="402"/>
    </location>
</feature>
<dbReference type="GO" id="GO:0016787">
    <property type="term" value="F:hydrolase activity"/>
    <property type="evidence" value="ECO:0007669"/>
    <property type="project" value="UniProtKB-KW"/>
</dbReference>
<gene>
    <name evidence="3" type="ORF">VXJ25_02500</name>
</gene>
<sequence length="427" mass="45574">MYVADVTLTSASAEKDFDVVVYGDAGRPVIVFPEGDASCTSWENHGMIERLSDLVGEGRVQLFATDSADDEGWYFRTADQGYRVGSVGSYFAYVEGELHDYVSAVSSADELPLLVGVGMGAMNAAVEMLRRPDLYGGLLAVSGTYDVRAFVDGDLDEGWLSFSPVDIVASLGDEAMAELAGKPLAFVCGTHGSETGADTQRALEGALAACRIPATFEYWGTDVSHDWRWWREEVAQLLPCLLEPGGLEERALAARLARARGAAERTADTAEQLQDALADARRALAEAREAEEAAKGRLSREEASVRSRRTEEERLGAIAQEAWARRDEAAEALARAIESGNAAQAKVDAASQERAKAEWIAGEARAALADARGRTRDLEARVEEAEKACEGASVDAAQAAEALAAVQEGAKGVDRGAPKAAEERPKA</sequence>
<evidence type="ECO:0000256" key="1">
    <source>
        <dbReference type="SAM" id="Coils"/>
    </source>
</evidence>